<reference evidence="1 2" key="1">
    <citation type="submission" date="2021-03" db="EMBL/GenBank/DDBJ databases">
        <title>Muricauda lutimaris sp. nov. and Muricauda ruestringensis sp. nov, two marine members of the Flavobacteriaceae isolated from deep sea sediments of Western Pacific.</title>
        <authorList>
            <person name="Zhao S."/>
            <person name="Liu R."/>
        </authorList>
    </citation>
    <scope>NUCLEOTIDE SEQUENCE [LARGE SCALE GENOMIC DNA]</scope>
    <source>
        <strain evidence="1 2">BC31-1-A7</strain>
    </source>
</reference>
<dbReference type="EMBL" id="JAFLNL010000006">
    <property type="protein sequence ID" value="MBO0354710.1"/>
    <property type="molecule type" value="Genomic_DNA"/>
</dbReference>
<keyword evidence="2" id="KW-1185">Reference proteome</keyword>
<accession>A0ABS3G5L2</accession>
<sequence length="94" mass="10843">MASLSEQDIILANKIADRIKNLRIQITGAKQMDFVIRFNVEKQNISRWESHIKINKKTGEPKGRGITIYTIQKFCNIIGISLSDFFDDPIFKND</sequence>
<dbReference type="RefSeq" id="WP_207034031.1">
    <property type="nucleotide sequence ID" value="NZ_JAFLNL010000006.1"/>
</dbReference>
<name>A0ABS3G5L2_9FLAO</name>
<dbReference type="SUPFAM" id="SSF47413">
    <property type="entry name" value="lambda repressor-like DNA-binding domains"/>
    <property type="match status" value="1"/>
</dbReference>
<gene>
    <name evidence="1" type="ORF">J0656_11850</name>
</gene>
<evidence type="ECO:0000313" key="1">
    <source>
        <dbReference type="EMBL" id="MBO0354710.1"/>
    </source>
</evidence>
<evidence type="ECO:0000313" key="2">
    <source>
        <dbReference type="Proteomes" id="UP000664044"/>
    </source>
</evidence>
<dbReference type="InterPro" id="IPR010982">
    <property type="entry name" value="Lambda_DNA-bd_dom_sf"/>
</dbReference>
<proteinExistence type="predicted"/>
<dbReference type="Gene3D" id="1.10.260.40">
    <property type="entry name" value="lambda repressor-like DNA-binding domains"/>
    <property type="match status" value="1"/>
</dbReference>
<dbReference type="Proteomes" id="UP000664044">
    <property type="component" value="Unassembled WGS sequence"/>
</dbReference>
<comment type="caution">
    <text evidence="1">The sequence shown here is derived from an EMBL/GenBank/DDBJ whole genome shotgun (WGS) entry which is preliminary data.</text>
</comment>
<organism evidence="1 2">
    <name type="scientific">Flagellimonas aurea</name>
    <dbReference type="NCBI Taxonomy" id="2915619"/>
    <lineage>
        <taxon>Bacteria</taxon>
        <taxon>Pseudomonadati</taxon>
        <taxon>Bacteroidota</taxon>
        <taxon>Flavobacteriia</taxon>
        <taxon>Flavobacteriales</taxon>
        <taxon>Flavobacteriaceae</taxon>
        <taxon>Flagellimonas</taxon>
    </lineage>
</organism>
<protein>
    <submittedName>
        <fullName evidence="1">XRE family transcriptional regulator</fullName>
    </submittedName>
</protein>